<evidence type="ECO:0000259" key="8">
    <source>
        <dbReference type="Pfam" id="PF04116"/>
    </source>
</evidence>
<keyword evidence="10" id="KW-1185">Reference proteome</keyword>
<keyword evidence="3" id="KW-1133">Transmembrane helix</keyword>
<feature type="domain" description="Fatty acid hydroxylase" evidence="8">
    <location>
        <begin position="93"/>
        <end position="224"/>
    </location>
</feature>
<comment type="subcellular location">
    <subcellularLocation>
        <location evidence="1">Endomembrane system</location>
        <topology evidence="1">Multi-pass membrane protein</topology>
    </subcellularLocation>
</comment>
<keyword evidence="4" id="KW-0560">Oxidoreductase</keyword>
<feature type="region of interest" description="Disordered" evidence="7">
    <location>
        <begin position="274"/>
        <end position="321"/>
    </location>
</feature>
<dbReference type="InterPro" id="IPR006694">
    <property type="entry name" value="Fatty_acid_hydroxylase"/>
</dbReference>
<evidence type="ECO:0000313" key="9">
    <source>
        <dbReference type="EMBL" id="MTE18448.1"/>
    </source>
</evidence>
<evidence type="ECO:0000256" key="3">
    <source>
        <dbReference type="ARBA" id="ARBA00022989"/>
    </source>
</evidence>
<keyword evidence="5" id="KW-0443">Lipid metabolism</keyword>
<organism evidence="9 10">
    <name type="scientific">Streptomyces taklimakanensis</name>
    <dbReference type="NCBI Taxonomy" id="2569853"/>
    <lineage>
        <taxon>Bacteria</taxon>
        <taxon>Bacillati</taxon>
        <taxon>Actinomycetota</taxon>
        <taxon>Actinomycetes</taxon>
        <taxon>Kitasatosporales</taxon>
        <taxon>Streptomycetaceae</taxon>
        <taxon>Streptomyces</taxon>
    </lineage>
</organism>
<accession>A0A6G2B866</accession>
<dbReference type="GO" id="GO:0016020">
    <property type="term" value="C:membrane"/>
    <property type="evidence" value="ECO:0007669"/>
    <property type="project" value="GOC"/>
</dbReference>
<evidence type="ECO:0000256" key="4">
    <source>
        <dbReference type="ARBA" id="ARBA00023002"/>
    </source>
</evidence>
<gene>
    <name evidence="9" type="ORF">F0L17_04760</name>
</gene>
<reference evidence="9 10" key="1">
    <citation type="submission" date="2019-11" db="EMBL/GenBank/DDBJ databases">
        <authorList>
            <person name="Yuan L."/>
        </authorList>
    </citation>
    <scope>NUCLEOTIDE SEQUENCE [LARGE SCALE GENOMIC DNA]</scope>
    <source>
        <strain evidence="9 10">TRM43335</strain>
    </source>
</reference>
<evidence type="ECO:0000313" key="10">
    <source>
        <dbReference type="Proteomes" id="UP000473014"/>
    </source>
</evidence>
<name>A0A6G2B866_9ACTN</name>
<keyword evidence="2" id="KW-0812">Transmembrane</keyword>
<dbReference type="PANTHER" id="PTHR21624">
    <property type="entry name" value="STEROL DESATURASE-RELATED PROTEIN"/>
    <property type="match status" value="1"/>
</dbReference>
<dbReference type="OrthoDB" id="9770329at2"/>
<dbReference type="GO" id="GO:0012505">
    <property type="term" value="C:endomembrane system"/>
    <property type="evidence" value="ECO:0007669"/>
    <property type="project" value="UniProtKB-SubCell"/>
</dbReference>
<keyword evidence="6" id="KW-0472">Membrane</keyword>
<dbReference type="Proteomes" id="UP000473014">
    <property type="component" value="Unassembled WGS sequence"/>
</dbReference>
<sequence length="321" mass="35676">MPSVPNLPDVVLWSIPAFLLLTALEAVGHHLHPEEPDSPVAGYEAKDSATSLAMGLGSLFFDALWKIPTVAIYSAVYALTPLRVPIEWWTLPLMLLAQDFFYYWSHRGHHVVRVLWACHVVHHSSRKFNLTTALRQPWTSLTVWPFYLPLIACGVHPAALAFCSSVNLVYQFWIHTERIGRLPRPVEFALNTPSHHRVHHASQGNYLDRNFGGILIVWDRLFKTFEPETEPCVYGLTKNIDTYNPLRVATHEYVAIARDLRAARDWRERAGRLFRGPGWQPSGGPAAPAVAASPAPGGRGRARTAEGAEPAGSDPSLSSAS</sequence>
<feature type="compositionally biased region" description="Low complexity" evidence="7">
    <location>
        <begin position="282"/>
        <end position="296"/>
    </location>
</feature>
<dbReference type="GO" id="GO:0005506">
    <property type="term" value="F:iron ion binding"/>
    <property type="evidence" value="ECO:0007669"/>
    <property type="project" value="InterPro"/>
</dbReference>
<dbReference type="GO" id="GO:0006643">
    <property type="term" value="P:membrane lipid metabolic process"/>
    <property type="evidence" value="ECO:0007669"/>
    <property type="project" value="TreeGrafter"/>
</dbReference>
<evidence type="ECO:0000256" key="7">
    <source>
        <dbReference type="SAM" id="MobiDB-lite"/>
    </source>
</evidence>
<evidence type="ECO:0000256" key="5">
    <source>
        <dbReference type="ARBA" id="ARBA00023098"/>
    </source>
</evidence>
<dbReference type="Pfam" id="PF04116">
    <property type="entry name" value="FA_hydroxylase"/>
    <property type="match status" value="1"/>
</dbReference>
<evidence type="ECO:0000256" key="6">
    <source>
        <dbReference type="ARBA" id="ARBA00023136"/>
    </source>
</evidence>
<evidence type="ECO:0000256" key="2">
    <source>
        <dbReference type="ARBA" id="ARBA00022692"/>
    </source>
</evidence>
<dbReference type="AlphaFoldDB" id="A0A6G2B866"/>
<dbReference type="InterPro" id="IPR051689">
    <property type="entry name" value="Sterol_desaturase/TMEM195"/>
</dbReference>
<proteinExistence type="predicted"/>
<protein>
    <submittedName>
        <fullName evidence="9">Sterol desaturase family protein</fullName>
    </submittedName>
</protein>
<dbReference type="RefSeq" id="WP_155070093.1">
    <property type="nucleotide sequence ID" value="NZ_WIXO01000001.1"/>
</dbReference>
<evidence type="ECO:0000256" key="1">
    <source>
        <dbReference type="ARBA" id="ARBA00004127"/>
    </source>
</evidence>
<dbReference type="GO" id="GO:0050479">
    <property type="term" value="F:glyceryl-ether monooxygenase activity"/>
    <property type="evidence" value="ECO:0007669"/>
    <property type="project" value="TreeGrafter"/>
</dbReference>
<dbReference type="PANTHER" id="PTHR21624:SF1">
    <property type="entry name" value="ALKYLGLYCEROL MONOOXYGENASE"/>
    <property type="match status" value="1"/>
</dbReference>
<comment type="caution">
    <text evidence="9">The sequence shown here is derived from an EMBL/GenBank/DDBJ whole genome shotgun (WGS) entry which is preliminary data.</text>
</comment>
<dbReference type="EMBL" id="WIXO01000001">
    <property type="protein sequence ID" value="MTE18448.1"/>
    <property type="molecule type" value="Genomic_DNA"/>
</dbReference>
<dbReference type="GO" id="GO:0008610">
    <property type="term" value="P:lipid biosynthetic process"/>
    <property type="evidence" value="ECO:0007669"/>
    <property type="project" value="InterPro"/>
</dbReference>